<dbReference type="InterPro" id="IPR003856">
    <property type="entry name" value="LPS_length_determ_N"/>
</dbReference>
<feature type="transmembrane region" description="Helical" evidence="7">
    <location>
        <begin position="20"/>
        <end position="45"/>
    </location>
</feature>
<name>A0A926DN41_9FIRM</name>
<evidence type="ECO:0000313" key="9">
    <source>
        <dbReference type="EMBL" id="MBC8540732.1"/>
    </source>
</evidence>
<dbReference type="AlphaFoldDB" id="A0A926DN41"/>
<dbReference type="Proteomes" id="UP000611762">
    <property type="component" value="Unassembled WGS sequence"/>
</dbReference>
<keyword evidence="3" id="KW-1003">Cell membrane</keyword>
<dbReference type="RefSeq" id="WP_249311884.1">
    <property type="nucleotide sequence ID" value="NZ_JACRSU010000002.1"/>
</dbReference>
<gene>
    <name evidence="9" type="ORF">H8698_07045</name>
</gene>
<keyword evidence="4 7" id="KW-0812">Transmembrane</keyword>
<evidence type="ECO:0000256" key="1">
    <source>
        <dbReference type="ARBA" id="ARBA00004651"/>
    </source>
</evidence>
<comment type="caution">
    <text evidence="9">The sequence shown here is derived from an EMBL/GenBank/DDBJ whole genome shotgun (WGS) entry which is preliminary data.</text>
</comment>
<dbReference type="EMBL" id="JACRSU010000002">
    <property type="protein sequence ID" value="MBC8540732.1"/>
    <property type="molecule type" value="Genomic_DNA"/>
</dbReference>
<evidence type="ECO:0000259" key="8">
    <source>
        <dbReference type="Pfam" id="PF02706"/>
    </source>
</evidence>
<evidence type="ECO:0000256" key="5">
    <source>
        <dbReference type="ARBA" id="ARBA00022989"/>
    </source>
</evidence>
<dbReference type="InterPro" id="IPR050445">
    <property type="entry name" value="Bact_polysacc_biosynth/exp"/>
</dbReference>
<dbReference type="Pfam" id="PF02706">
    <property type="entry name" value="Wzz"/>
    <property type="match status" value="1"/>
</dbReference>
<sequence length="239" mass="26595">MEKEIDIINLLRVYLHRWWVLLIGILVGGIISGVFTVFFVTPMYVSAGSMYTENSNDVVAKDVKDVNLNTLMVRKELVQTYAEVLTSNVFLKKVAAECGLGYTHEQLLSMISMSSKNDTEILVISVESPNPQHAYIIAQVITNLAEDQISSVVEGGSVKLLDEPEYPQTFSSPNIGNNVKIGMLVGLLLSMIAVFLVEMLDNKVKDAEFIAKQFQLPVLGEIPYFVNDSKKDEPDFKKA</sequence>
<evidence type="ECO:0000256" key="6">
    <source>
        <dbReference type="ARBA" id="ARBA00023136"/>
    </source>
</evidence>
<dbReference type="PANTHER" id="PTHR32309:SF13">
    <property type="entry name" value="FERRIC ENTEROBACTIN TRANSPORT PROTEIN FEPE"/>
    <property type="match status" value="1"/>
</dbReference>
<keyword evidence="5 7" id="KW-1133">Transmembrane helix</keyword>
<protein>
    <recommendedName>
        <fullName evidence="8">Polysaccharide chain length determinant N-terminal domain-containing protein</fullName>
    </recommendedName>
</protein>
<feature type="domain" description="Polysaccharide chain length determinant N-terminal" evidence="8">
    <location>
        <begin position="4"/>
        <end position="97"/>
    </location>
</feature>
<evidence type="ECO:0000256" key="3">
    <source>
        <dbReference type="ARBA" id="ARBA00022475"/>
    </source>
</evidence>
<feature type="transmembrane region" description="Helical" evidence="7">
    <location>
        <begin position="181"/>
        <end position="200"/>
    </location>
</feature>
<reference evidence="9" key="1">
    <citation type="submission" date="2020-08" db="EMBL/GenBank/DDBJ databases">
        <title>Genome public.</title>
        <authorList>
            <person name="Liu C."/>
            <person name="Sun Q."/>
        </authorList>
    </citation>
    <scope>NUCLEOTIDE SEQUENCE</scope>
    <source>
        <strain evidence="9">H8</strain>
    </source>
</reference>
<dbReference type="PANTHER" id="PTHR32309">
    <property type="entry name" value="TYROSINE-PROTEIN KINASE"/>
    <property type="match status" value="1"/>
</dbReference>
<dbReference type="GO" id="GO:0005886">
    <property type="term" value="C:plasma membrane"/>
    <property type="evidence" value="ECO:0007669"/>
    <property type="project" value="UniProtKB-SubCell"/>
</dbReference>
<evidence type="ECO:0000256" key="4">
    <source>
        <dbReference type="ARBA" id="ARBA00022692"/>
    </source>
</evidence>
<keyword evidence="10" id="KW-1185">Reference proteome</keyword>
<organism evidence="9 10">
    <name type="scientific">Congzhengia minquanensis</name>
    <dbReference type="NCBI Taxonomy" id="2763657"/>
    <lineage>
        <taxon>Bacteria</taxon>
        <taxon>Bacillati</taxon>
        <taxon>Bacillota</taxon>
        <taxon>Clostridia</taxon>
        <taxon>Eubacteriales</taxon>
        <taxon>Oscillospiraceae</taxon>
        <taxon>Congzhengia</taxon>
    </lineage>
</organism>
<accession>A0A926DN41</accession>
<comment type="subcellular location">
    <subcellularLocation>
        <location evidence="1">Cell membrane</location>
        <topology evidence="1">Multi-pass membrane protein</topology>
    </subcellularLocation>
</comment>
<comment type="similarity">
    <text evidence="2">Belongs to the CpsC/CapA family.</text>
</comment>
<keyword evidence="6 7" id="KW-0472">Membrane</keyword>
<dbReference type="GO" id="GO:0004713">
    <property type="term" value="F:protein tyrosine kinase activity"/>
    <property type="evidence" value="ECO:0007669"/>
    <property type="project" value="TreeGrafter"/>
</dbReference>
<evidence type="ECO:0000256" key="2">
    <source>
        <dbReference type="ARBA" id="ARBA00006683"/>
    </source>
</evidence>
<evidence type="ECO:0000256" key="7">
    <source>
        <dbReference type="SAM" id="Phobius"/>
    </source>
</evidence>
<evidence type="ECO:0000313" key="10">
    <source>
        <dbReference type="Proteomes" id="UP000611762"/>
    </source>
</evidence>
<proteinExistence type="inferred from homology"/>